<evidence type="ECO:0000313" key="2">
    <source>
        <dbReference type="Proteomes" id="UP001526426"/>
    </source>
</evidence>
<comment type="caution">
    <text evidence="1">The sequence shown here is derived from an EMBL/GenBank/DDBJ whole genome shotgun (WGS) entry which is preliminary data.</text>
</comment>
<gene>
    <name evidence="1" type="ORF">K4A83_18595</name>
</gene>
<evidence type="ECO:0000313" key="1">
    <source>
        <dbReference type="EMBL" id="MCW6038267.1"/>
    </source>
</evidence>
<dbReference type="RefSeq" id="WP_265266171.1">
    <property type="nucleotide sequence ID" value="NZ_JAIHOM010000121.1"/>
</dbReference>
<keyword evidence="2" id="KW-1185">Reference proteome</keyword>
<dbReference type="Pfam" id="PF20711">
    <property type="entry name" value="DUF6825"/>
    <property type="match status" value="1"/>
</dbReference>
<dbReference type="PANTHER" id="PTHR35745">
    <property type="entry name" value="BNACNNG14650D PROTEIN"/>
    <property type="match status" value="1"/>
</dbReference>
<protein>
    <recommendedName>
        <fullName evidence="3">Thylakoid lumen protein</fullName>
    </recommendedName>
</protein>
<organism evidence="1 2">
    <name type="scientific">Spirulina subsalsa FACHB-351</name>
    <dbReference type="NCBI Taxonomy" id="234711"/>
    <lineage>
        <taxon>Bacteria</taxon>
        <taxon>Bacillati</taxon>
        <taxon>Cyanobacteriota</taxon>
        <taxon>Cyanophyceae</taxon>
        <taxon>Spirulinales</taxon>
        <taxon>Spirulinaceae</taxon>
        <taxon>Spirulina</taxon>
    </lineage>
</organism>
<dbReference type="PANTHER" id="PTHR35745:SF1">
    <property type="entry name" value="OS04G0513000 PROTEIN"/>
    <property type="match status" value="1"/>
</dbReference>
<dbReference type="EMBL" id="JAIHOM010000121">
    <property type="protein sequence ID" value="MCW6038267.1"/>
    <property type="molecule type" value="Genomic_DNA"/>
</dbReference>
<reference evidence="1 2" key="1">
    <citation type="submission" date="2021-08" db="EMBL/GenBank/DDBJ databases">
        <title>Draft genome sequence of Spirulina subsalsa with high tolerance to salinity and hype-accumulation of phycocyanin.</title>
        <authorList>
            <person name="Pei H."/>
            <person name="Jiang L."/>
        </authorList>
    </citation>
    <scope>NUCLEOTIDE SEQUENCE [LARGE SCALE GENOMIC DNA]</scope>
    <source>
        <strain evidence="1 2">FACHB-351</strain>
    </source>
</reference>
<name>A0ABT3L9Y1_9CYAN</name>
<accession>A0ABT3L9Y1</accession>
<proteinExistence type="predicted"/>
<sequence>MSNPVTHAFFVGRAFAEVLSEKVEDKLTNALSELGKFDAEQRENLRKFTEEVTARAERELAKVSQNGGVAAPSGNGTADVQETIDNLRAEIASLRAAIAAYRK</sequence>
<dbReference type="InterPro" id="IPR040003">
    <property type="entry name" value="PG18-like"/>
</dbReference>
<dbReference type="Proteomes" id="UP001526426">
    <property type="component" value="Unassembled WGS sequence"/>
</dbReference>
<evidence type="ECO:0008006" key="3">
    <source>
        <dbReference type="Google" id="ProtNLM"/>
    </source>
</evidence>